<name>A0A4Z2EDQ0_9TELE</name>
<dbReference type="EMBL" id="SRLO01009317">
    <property type="protein sequence ID" value="TNN26885.1"/>
    <property type="molecule type" value="Genomic_DNA"/>
</dbReference>
<sequence length="159" mass="17898">MHVPSFRHLMDSICCVMARTSWNPVLSPDMCWKYASFSTCTDRLFTPPSFRMAVTFVGGGNRNHTDQSEREMSRRCDDVMEPVGTDLLDDPLLHHVGHDLEVDGAADHASFSSGMTLRKMSVAMKSEQMGSAISHPNWRMRMVEMMTPTLPSVSASTWR</sequence>
<comment type="caution">
    <text evidence="1">The sequence shown here is derived from an EMBL/GenBank/DDBJ whole genome shotgun (WGS) entry which is preliminary data.</text>
</comment>
<evidence type="ECO:0000313" key="1">
    <source>
        <dbReference type="EMBL" id="TNN26885.1"/>
    </source>
</evidence>
<organism evidence="1 2">
    <name type="scientific">Liparis tanakae</name>
    <name type="common">Tanaka's snailfish</name>
    <dbReference type="NCBI Taxonomy" id="230148"/>
    <lineage>
        <taxon>Eukaryota</taxon>
        <taxon>Metazoa</taxon>
        <taxon>Chordata</taxon>
        <taxon>Craniata</taxon>
        <taxon>Vertebrata</taxon>
        <taxon>Euteleostomi</taxon>
        <taxon>Actinopterygii</taxon>
        <taxon>Neopterygii</taxon>
        <taxon>Teleostei</taxon>
        <taxon>Neoteleostei</taxon>
        <taxon>Acanthomorphata</taxon>
        <taxon>Eupercaria</taxon>
        <taxon>Perciformes</taxon>
        <taxon>Cottioidei</taxon>
        <taxon>Cottales</taxon>
        <taxon>Liparidae</taxon>
        <taxon>Liparis</taxon>
    </lineage>
</organism>
<accession>A0A4Z2EDQ0</accession>
<reference evidence="1 2" key="1">
    <citation type="submission" date="2019-03" db="EMBL/GenBank/DDBJ databases">
        <title>First draft genome of Liparis tanakae, snailfish: a comprehensive survey of snailfish specific genes.</title>
        <authorList>
            <person name="Kim W."/>
            <person name="Song I."/>
            <person name="Jeong J.-H."/>
            <person name="Kim D."/>
            <person name="Kim S."/>
            <person name="Ryu S."/>
            <person name="Song J.Y."/>
            <person name="Lee S.K."/>
        </authorList>
    </citation>
    <scope>NUCLEOTIDE SEQUENCE [LARGE SCALE GENOMIC DNA]</scope>
    <source>
        <tissue evidence="1">Muscle</tissue>
    </source>
</reference>
<dbReference type="AlphaFoldDB" id="A0A4Z2EDQ0"/>
<evidence type="ECO:0000313" key="2">
    <source>
        <dbReference type="Proteomes" id="UP000314294"/>
    </source>
</evidence>
<proteinExistence type="predicted"/>
<keyword evidence="2" id="KW-1185">Reference proteome</keyword>
<dbReference type="Proteomes" id="UP000314294">
    <property type="component" value="Unassembled WGS sequence"/>
</dbReference>
<protein>
    <submittedName>
        <fullName evidence="1">Uncharacterized protein</fullName>
    </submittedName>
</protein>
<gene>
    <name evidence="1" type="ORF">EYF80_062974</name>
</gene>